<evidence type="ECO:0000256" key="1">
    <source>
        <dbReference type="ARBA" id="ARBA00022729"/>
    </source>
</evidence>
<accession>A0ABM7IEC3</accession>
<organism evidence="5 6">
    <name type="scientific">Mycolicibacterium aubagnense</name>
    <dbReference type="NCBI Taxonomy" id="319707"/>
    <lineage>
        <taxon>Bacteria</taxon>
        <taxon>Bacillati</taxon>
        <taxon>Actinomycetota</taxon>
        <taxon>Actinomycetes</taxon>
        <taxon>Mycobacteriales</taxon>
        <taxon>Mycobacteriaceae</taxon>
        <taxon>Mycolicibacterium</taxon>
    </lineage>
</organism>
<dbReference type="Proteomes" id="UP000465609">
    <property type="component" value="Chromosome"/>
</dbReference>
<sequence length="118" mass="12556">MKPLRWMTAATVMTATAVLTPAIASAHDWVVATTPAESSTGPSPTQVSITYNEAVKNPEIWVIGPDHAEWTTGPLNGSGATYSVALRPALIPGEYTVHWHNTAADGDEVHSQWSFTVG</sequence>
<evidence type="ECO:0000259" key="4">
    <source>
        <dbReference type="Pfam" id="PF04234"/>
    </source>
</evidence>
<dbReference type="InterPro" id="IPR014755">
    <property type="entry name" value="Cu-Rt/internalin_Ig-like"/>
</dbReference>
<dbReference type="EMBL" id="AP022577">
    <property type="protein sequence ID" value="BBX85045.1"/>
    <property type="molecule type" value="Genomic_DNA"/>
</dbReference>
<evidence type="ECO:0000313" key="5">
    <source>
        <dbReference type="EMBL" id="BBX85045.1"/>
    </source>
</evidence>
<reference evidence="5 6" key="1">
    <citation type="journal article" date="2019" name="Emerg. Microbes Infect.">
        <title>Comprehensive subspecies identification of 175 nontuberculous mycobacteria species based on 7547 genomic profiles.</title>
        <authorList>
            <person name="Matsumoto Y."/>
            <person name="Kinjo T."/>
            <person name="Motooka D."/>
            <person name="Nabeya D."/>
            <person name="Jung N."/>
            <person name="Uechi K."/>
            <person name="Horii T."/>
            <person name="Iida T."/>
            <person name="Fujita J."/>
            <person name="Nakamura S."/>
        </authorList>
    </citation>
    <scope>NUCLEOTIDE SEQUENCE [LARGE SCALE GENOMIC DNA]</scope>
    <source>
        <strain evidence="5 6">JCM 15296</strain>
    </source>
</reference>
<feature type="domain" description="CopC" evidence="4">
    <location>
        <begin position="27"/>
        <end position="117"/>
    </location>
</feature>
<evidence type="ECO:0000256" key="2">
    <source>
        <dbReference type="ARBA" id="ARBA00023008"/>
    </source>
</evidence>
<dbReference type="SUPFAM" id="SSF81296">
    <property type="entry name" value="E set domains"/>
    <property type="match status" value="1"/>
</dbReference>
<proteinExistence type="predicted"/>
<dbReference type="RefSeq" id="WP_138232962.1">
    <property type="nucleotide sequence ID" value="NZ_AP022577.1"/>
</dbReference>
<dbReference type="InterPro" id="IPR014756">
    <property type="entry name" value="Ig_E-set"/>
</dbReference>
<evidence type="ECO:0000313" key="6">
    <source>
        <dbReference type="Proteomes" id="UP000465609"/>
    </source>
</evidence>
<keyword evidence="1 3" id="KW-0732">Signal</keyword>
<evidence type="ECO:0000256" key="3">
    <source>
        <dbReference type="SAM" id="SignalP"/>
    </source>
</evidence>
<dbReference type="InterPro" id="IPR007348">
    <property type="entry name" value="CopC_dom"/>
</dbReference>
<keyword evidence="6" id="KW-1185">Reference proteome</keyword>
<dbReference type="Pfam" id="PF04234">
    <property type="entry name" value="CopC"/>
    <property type="match status" value="1"/>
</dbReference>
<keyword evidence="2" id="KW-0186">Copper</keyword>
<gene>
    <name evidence="5" type="ORF">MAUB_29180</name>
</gene>
<name>A0ABM7IEC3_9MYCO</name>
<dbReference type="Gene3D" id="2.60.40.1220">
    <property type="match status" value="1"/>
</dbReference>
<feature type="chain" id="PRO_5046726856" description="CopC domain-containing protein" evidence="3">
    <location>
        <begin position="27"/>
        <end position="118"/>
    </location>
</feature>
<feature type="signal peptide" evidence="3">
    <location>
        <begin position="1"/>
        <end position="26"/>
    </location>
</feature>
<protein>
    <recommendedName>
        <fullName evidence="4">CopC domain-containing protein</fullName>
    </recommendedName>
</protein>